<dbReference type="Proteomes" id="UP001054837">
    <property type="component" value="Unassembled WGS sequence"/>
</dbReference>
<dbReference type="EMBL" id="BPLQ01013766">
    <property type="protein sequence ID" value="GIY74619.1"/>
    <property type="molecule type" value="Genomic_DNA"/>
</dbReference>
<evidence type="ECO:0000313" key="1">
    <source>
        <dbReference type="EMBL" id="GIY74619.1"/>
    </source>
</evidence>
<keyword evidence="2" id="KW-1185">Reference proteome</keyword>
<accession>A0AAV4VXD6</accession>
<proteinExistence type="predicted"/>
<organism evidence="1 2">
    <name type="scientific">Caerostris darwini</name>
    <dbReference type="NCBI Taxonomy" id="1538125"/>
    <lineage>
        <taxon>Eukaryota</taxon>
        <taxon>Metazoa</taxon>
        <taxon>Ecdysozoa</taxon>
        <taxon>Arthropoda</taxon>
        <taxon>Chelicerata</taxon>
        <taxon>Arachnida</taxon>
        <taxon>Araneae</taxon>
        <taxon>Araneomorphae</taxon>
        <taxon>Entelegynae</taxon>
        <taxon>Araneoidea</taxon>
        <taxon>Araneidae</taxon>
        <taxon>Caerostris</taxon>
    </lineage>
</organism>
<gene>
    <name evidence="1" type="ORF">CDAR_422591</name>
</gene>
<evidence type="ECO:0000313" key="2">
    <source>
        <dbReference type="Proteomes" id="UP001054837"/>
    </source>
</evidence>
<dbReference type="AlphaFoldDB" id="A0AAV4VXD6"/>
<name>A0AAV4VXD6_9ARAC</name>
<reference evidence="1 2" key="1">
    <citation type="submission" date="2021-06" db="EMBL/GenBank/DDBJ databases">
        <title>Caerostris darwini draft genome.</title>
        <authorList>
            <person name="Kono N."/>
            <person name="Arakawa K."/>
        </authorList>
    </citation>
    <scope>NUCLEOTIDE SEQUENCE [LARGE SCALE GENOMIC DNA]</scope>
</reference>
<sequence length="98" mass="11538">MLTLFPFWQKALERRKKNCTERSGKKKLEILEGKNNSTMTNHVELVKRVCCQHFRSNGDTEKGWVESQNMLKRKVANDSFSNEGNGDDYRYLLEPREV</sequence>
<protein>
    <submittedName>
        <fullName evidence="1">Uncharacterized protein</fullName>
    </submittedName>
</protein>
<comment type="caution">
    <text evidence="1">The sequence shown here is derived from an EMBL/GenBank/DDBJ whole genome shotgun (WGS) entry which is preliminary data.</text>
</comment>